<dbReference type="Gene3D" id="3.30.300.20">
    <property type="match status" value="1"/>
</dbReference>
<evidence type="ECO:0000313" key="2">
    <source>
        <dbReference type="Proteomes" id="UP000216779"/>
    </source>
</evidence>
<feature type="non-terminal residue" evidence="1">
    <location>
        <position position="66"/>
    </location>
</feature>
<proteinExistence type="predicted"/>
<reference evidence="1 2" key="1">
    <citation type="submission" date="2017-03" db="EMBL/GenBank/DDBJ databases">
        <title>Lifting the veil on microbial sulfur biogeochemistry in mining wastewaters.</title>
        <authorList>
            <person name="Kantor R.S."/>
            <person name="Colenbrander Nelson T."/>
            <person name="Marshall S."/>
            <person name="Bennett D."/>
            <person name="Apte S."/>
            <person name="Camacho D."/>
            <person name="Thomas B.C."/>
            <person name="Warren L.A."/>
            <person name="Banfield J.F."/>
        </authorList>
    </citation>
    <scope>NUCLEOTIDE SEQUENCE [LARGE SCALE GENOMIC DNA]</scope>
    <source>
        <strain evidence="1">21-59-9</strain>
    </source>
</reference>
<dbReference type="SUPFAM" id="SSF89919">
    <property type="entry name" value="Ribosome-binding factor A, RbfA"/>
    <property type="match status" value="1"/>
</dbReference>
<name>A0A257SK73_9PROT</name>
<comment type="caution">
    <text evidence="1">The sequence shown here is derived from an EMBL/GenBank/DDBJ whole genome shotgun (WGS) entry which is preliminary data.</text>
</comment>
<dbReference type="AlphaFoldDB" id="A0A257SK73"/>
<dbReference type="EMBL" id="NCBC01000685">
    <property type="protein sequence ID" value="OYV73525.1"/>
    <property type="molecule type" value="Genomic_DNA"/>
</dbReference>
<sequence length="66" mass="7200">MLHSSHRAYPRGARVAHLLREEIAAVLPRLHGLPSDLSLLPPSITLVDLPADMRSAAVYFSLMDGP</sequence>
<gene>
    <name evidence="1" type="ORF">B7Z70_13170</name>
</gene>
<dbReference type="Proteomes" id="UP000216779">
    <property type="component" value="Unassembled WGS sequence"/>
</dbReference>
<accession>A0A257SK73</accession>
<dbReference type="InterPro" id="IPR023799">
    <property type="entry name" value="RbfA_dom_sf"/>
</dbReference>
<dbReference type="InterPro" id="IPR015946">
    <property type="entry name" value="KH_dom-like_a/b"/>
</dbReference>
<evidence type="ECO:0000313" key="1">
    <source>
        <dbReference type="EMBL" id="OYV73525.1"/>
    </source>
</evidence>
<organism evidence="1 2">
    <name type="scientific">Acidithiobacillus ferrivorans</name>
    <dbReference type="NCBI Taxonomy" id="160808"/>
    <lineage>
        <taxon>Bacteria</taxon>
        <taxon>Pseudomonadati</taxon>
        <taxon>Pseudomonadota</taxon>
        <taxon>Acidithiobacillia</taxon>
        <taxon>Acidithiobacillales</taxon>
        <taxon>Acidithiobacillaceae</taxon>
        <taxon>Acidithiobacillus</taxon>
    </lineage>
</organism>
<protein>
    <submittedName>
        <fullName evidence="1">Ribosome-binding factor A</fullName>
    </submittedName>
</protein>